<dbReference type="Gene3D" id="1.10.3710.10">
    <property type="entry name" value="DNA polymerase III clamp loader subunits, C-terminal domain"/>
    <property type="match status" value="1"/>
</dbReference>
<evidence type="ECO:0000313" key="8">
    <source>
        <dbReference type="Proteomes" id="UP000034894"/>
    </source>
</evidence>
<dbReference type="PANTHER" id="PTHR13779:SF7">
    <property type="entry name" value="ATPASE WRNIP1"/>
    <property type="match status" value="1"/>
</dbReference>
<dbReference type="Pfam" id="PF16193">
    <property type="entry name" value="AAA_assoc_2"/>
    <property type="match status" value="1"/>
</dbReference>
<dbReference type="InterPro" id="IPR008921">
    <property type="entry name" value="DNA_pol3_clamp-load_cplx_C"/>
</dbReference>
<dbReference type="Pfam" id="PF12002">
    <property type="entry name" value="MgsA_C"/>
    <property type="match status" value="1"/>
</dbReference>
<keyword evidence="3" id="KW-0235">DNA replication</keyword>
<evidence type="ECO:0000256" key="2">
    <source>
        <dbReference type="ARBA" id="ARBA00008959"/>
    </source>
</evidence>
<comment type="caution">
    <text evidence="7">The sequence shown here is derived from an EMBL/GenBank/DDBJ whole genome shotgun (WGS) entry which is preliminary data.</text>
</comment>
<dbReference type="Gene3D" id="3.40.50.300">
    <property type="entry name" value="P-loop containing nucleotide triphosphate hydrolases"/>
    <property type="match status" value="1"/>
</dbReference>
<dbReference type="InterPro" id="IPR027417">
    <property type="entry name" value="P-loop_NTPase"/>
</dbReference>
<dbReference type="SUPFAM" id="SSF52540">
    <property type="entry name" value="P-loop containing nucleoside triphosphate hydrolases"/>
    <property type="match status" value="1"/>
</dbReference>
<comment type="similarity">
    <text evidence="2">Belongs to the AAA ATPase family. RarA/MGS1/WRNIP1 subfamily.</text>
</comment>
<dbReference type="GO" id="GO:0008047">
    <property type="term" value="F:enzyme activator activity"/>
    <property type="evidence" value="ECO:0007669"/>
    <property type="project" value="TreeGrafter"/>
</dbReference>
<comment type="function">
    <text evidence="1">DNA-dependent ATPase that plays important roles in cellular responses to stalled DNA replication processes.</text>
</comment>
<dbReference type="InterPro" id="IPR003593">
    <property type="entry name" value="AAA+_ATPase"/>
</dbReference>
<dbReference type="InterPro" id="IPR003959">
    <property type="entry name" value="ATPase_AAA_core"/>
</dbReference>
<dbReference type="GO" id="GO:0017116">
    <property type="term" value="F:single-stranded DNA helicase activity"/>
    <property type="evidence" value="ECO:0007669"/>
    <property type="project" value="TreeGrafter"/>
</dbReference>
<dbReference type="Proteomes" id="UP000034894">
    <property type="component" value="Unassembled WGS sequence"/>
</dbReference>
<dbReference type="InterPro" id="IPR051314">
    <property type="entry name" value="AAA_ATPase_RarA/MGS1/WRNIP1"/>
</dbReference>
<organism evidence="7 8">
    <name type="scientific">Candidatus Gottesmanbacteria bacterium GW2011_GWA2_43_14</name>
    <dbReference type="NCBI Taxonomy" id="1618443"/>
    <lineage>
        <taxon>Bacteria</taxon>
        <taxon>Candidatus Gottesmaniibacteriota</taxon>
    </lineage>
</organism>
<accession>A0A0G1GFD3</accession>
<dbReference type="GO" id="GO:0006261">
    <property type="term" value="P:DNA-templated DNA replication"/>
    <property type="evidence" value="ECO:0007669"/>
    <property type="project" value="TreeGrafter"/>
</dbReference>
<evidence type="ECO:0000256" key="4">
    <source>
        <dbReference type="ARBA" id="ARBA00022741"/>
    </source>
</evidence>
<sequence>MNLAYRMRPRNFSEFVGQLHLAGPEGILRKTVASGNLFSMIFWGPPGSGKTTLAGLIAAESAADFIHLSAVESGKDDLRKSLEKARLNQNYGKKTILFIDEIHHWNKAQQDGLLPYVESGLLILIGATTENPSFEVISPLLSRCRVFVLNQLDRSDLEKIIKRALTDKDRGLGKAKISLGVEEKKLLISLSGGDARVMLIALEIASQTSGKISRETIEDVFQKKSAGLYDKKGEEHYNIISAFIKSVRGSDPDAALFYLAKMLEGGEDPKFIARRMIILASEDIGLADRGALIQANAAFEAVTKIGMPEAQLILAHIVIYLAKAPKSRLVPNALGRAKQAVYEFPEETVPLHLRNAPTKLMKELGYAKDYKWSEKYVGPQKGKSFLPEKLKGRKFVE</sequence>
<evidence type="ECO:0000256" key="1">
    <source>
        <dbReference type="ARBA" id="ARBA00002393"/>
    </source>
</evidence>
<dbReference type="Gene3D" id="1.20.272.10">
    <property type="match status" value="1"/>
</dbReference>
<dbReference type="FunFam" id="3.40.50.300:FF:000137">
    <property type="entry name" value="Replication-associated recombination protein A"/>
    <property type="match status" value="1"/>
</dbReference>
<dbReference type="GO" id="GO:0003677">
    <property type="term" value="F:DNA binding"/>
    <property type="evidence" value="ECO:0007669"/>
    <property type="project" value="InterPro"/>
</dbReference>
<gene>
    <name evidence="7" type="ORF">UV73_C0007G0016</name>
</gene>
<name>A0A0G1GFD3_9BACT</name>
<dbReference type="PANTHER" id="PTHR13779">
    <property type="entry name" value="WERNER HELICASE-INTERACTING PROTEIN 1 FAMILY MEMBER"/>
    <property type="match status" value="1"/>
</dbReference>
<proteinExistence type="inferred from homology"/>
<keyword evidence="5" id="KW-0067">ATP-binding</keyword>
<dbReference type="CDD" id="cd00009">
    <property type="entry name" value="AAA"/>
    <property type="match status" value="1"/>
</dbReference>
<dbReference type="AlphaFoldDB" id="A0A0G1GFD3"/>
<dbReference type="Gene3D" id="1.10.8.60">
    <property type="match status" value="1"/>
</dbReference>
<evidence type="ECO:0000313" key="7">
    <source>
        <dbReference type="EMBL" id="KKS97573.1"/>
    </source>
</evidence>
<dbReference type="SUPFAM" id="SSF48019">
    <property type="entry name" value="post-AAA+ oligomerization domain-like"/>
    <property type="match status" value="1"/>
</dbReference>
<dbReference type="GO" id="GO:0000731">
    <property type="term" value="P:DNA synthesis involved in DNA repair"/>
    <property type="evidence" value="ECO:0007669"/>
    <property type="project" value="TreeGrafter"/>
</dbReference>
<keyword evidence="4" id="KW-0547">Nucleotide-binding</keyword>
<protein>
    <recommendedName>
        <fullName evidence="6">AAA+ ATPase domain-containing protein</fullName>
    </recommendedName>
</protein>
<dbReference type="PATRIC" id="fig|1618443.3.peg.1034"/>
<dbReference type="Pfam" id="PF00004">
    <property type="entry name" value="AAA"/>
    <property type="match status" value="1"/>
</dbReference>
<dbReference type="InterPro" id="IPR021886">
    <property type="entry name" value="MgsA_C"/>
</dbReference>
<evidence type="ECO:0000256" key="3">
    <source>
        <dbReference type="ARBA" id="ARBA00022705"/>
    </source>
</evidence>
<dbReference type="CDD" id="cd18139">
    <property type="entry name" value="HLD_clamp_RarA"/>
    <property type="match status" value="1"/>
</dbReference>
<dbReference type="EMBL" id="LCFP01000007">
    <property type="protein sequence ID" value="KKS97573.1"/>
    <property type="molecule type" value="Genomic_DNA"/>
</dbReference>
<reference evidence="7 8" key="1">
    <citation type="journal article" date="2015" name="Nature">
        <title>rRNA introns, odd ribosomes, and small enigmatic genomes across a large radiation of phyla.</title>
        <authorList>
            <person name="Brown C.T."/>
            <person name="Hug L.A."/>
            <person name="Thomas B.C."/>
            <person name="Sharon I."/>
            <person name="Castelle C.J."/>
            <person name="Singh A."/>
            <person name="Wilkins M.J."/>
            <person name="Williams K.H."/>
            <person name="Banfield J.F."/>
        </authorList>
    </citation>
    <scope>NUCLEOTIDE SEQUENCE [LARGE SCALE GENOMIC DNA]</scope>
</reference>
<dbReference type="InterPro" id="IPR032423">
    <property type="entry name" value="AAA_assoc_2"/>
</dbReference>
<evidence type="ECO:0000256" key="5">
    <source>
        <dbReference type="ARBA" id="ARBA00022840"/>
    </source>
</evidence>
<dbReference type="FunFam" id="1.20.272.10:FF:000001">
    <property type="entry name" value="Putative AAA family ATPase"/>
    <property type="match status" value="1"/>
</dbReference>
<feature type="domain" description="AAA+ ATPase" evidence="6">
    <location>
        <begin position="36"/>
        <end position="152"/>
    </location>
</feature>
<dbReference type="SMART" id="SM00382">
    <property type="entry name" value="AAA"/>
    <property type="match status" value="1"/>
</dbReference>
<dbReference type="GO" id="GO:0016887">
    <property type="term" value="F:ATP hydrolysis activity"/>
    <property type="evidence" value="ECO:0007669"/>
    <property type="project" value="InterPro"/>
</dbReference>
<dbReference type="STRING" id="1618443.UV73_C0007G0016"/>
<evidence type="ECO:0000259" key="6">
    <source>
        <dbReference type="SMART" id="SM00382"/>
    </source>
</evidence>
<dbReference type="GO" id="GO:0005524">
    <property type="term" value="F:ATP binding"/>
    <property type="evidence" value="ECO:0007669"/>
    <property type="project" value="UniProtKB-KW"/>
</dbReference>